<comment type="function">
    <text evidence="3">PPIases accelerate the folding of proteins. It catalyzes the cis-trans isomerization of proline imidic peptide bonds in oligopeptides.</text>
</comment>
<evidence type="ECO:0000313" key="5">
    <source>
        <dbReference type="Ensembl" id="ENSPLOP00000005660.1"/>
    </source>
</evidence>
<dbReference type="PROSITE" id="PS50072">
    <property type="entry name" value="CSA_PPIASE_2"/>
    <property type="match status" value="1"/>
</dbReference>
<dbReference type="AlphaFoldDB" id="A0A8C8WL37"/>
<dbReference type="PANTHER" id="PTHR11071:SF532">
    <property type="entry name" value="PEPTIDYL-PROLYL CIS-TRANS ISOMERASE"/>
    <property type="match status" value="1"/>
</dbReference>
<evidence type="ECO:0000256" key="3">
    <source>
        <dbReference type="RuleBase" id="RU363019"/>
    </source>
</evidence>
<keyword evidence="1 3" id="KW-0697">Rotamase</keyword>
<name>A0A8C8WL37_PANLE</name>
<dbReference type="GO" id="GO:0005737">
    <property type="term" value="C:cytoplasm"/>
    <property type="evidence" value="ECO:0007669"/>
    <property type="project" value="TreeGrafter"/>
</dbReference>
<evidence type="ECO:0000256" key="2">
    <source>
        <dbReference type="ARBA" id="ARBA00023235"/>
    </source>
</evidence>
<proteinExistence type="inferred from homology"/>
<dbReference type="PROSITE" id="PS00170">
    <property type="entry name" value="CSA_PPIASE_1"/>
    <property type="match status" value="1"/>
</dbReference>
<organism evidence="5 6">
    <name type="scientific">Panthera leo</name>
    <name type="common">Lion</name>
    <dbReference type="NCBI Taxonomy" id="9689"/>
    <lineage>
        <taxon>Eukaryota</taxon>
        <taxon>Metazoa</taxon>
        <taxon>Chordata</taxon>
        <taxon>Craniata</taxon>
        <taxon>Vertebrata</taxon>
        <taxon>Euteleostomi</taxon>
        <taxon>Mammalia</taxon>
        <taxon>Eutheria</taxon>
        <taxon>Laurasiatheria</taxon>
        <taxon>Carnivora</taxon>
        <taxon>Feliformia</taxon>
        <taxon>Felidae</taxon>
        <taxon>Pantherinae</taxon>
        <taxon>Panthera</taxon>
    </lineage>
</organism>
<evidence type="ECO:0000313" key="6">
    <source>
        <dbReference type="Proteomes" id="UP000694399"/>
    </source>
</evidence>
<dbReference type="OMA" id="RKQLCYK"/>
<dbReference type="GO" id="GO:0003755">
    <property type="term" value="F:peptidyl-prolyl cis-trans isomerase activity"/>
    <property type="evidence" value="ECO:0007669"/>
    <property type="project" value="UniProtKB-UniRule"/>
</dbReference>
<dbReference type="Pfam" id="PF00160">
    <property type="entry name" value="Pro_isomerase"/>
    <property type="match status" value="1"/>
</dbReference>
<dbReference type="InterPro" id="IPR029000">
    <property type="entry name" value="Cyclophilin-like_dom_sf"/>
</dbReference>
<evidence type="ECO:0000259" key="4">
    <source>
        <dbReference type="PROSITE" id="PS50072"/>
    </source>
</evidence>
<dbReference type="PANTHER" id="PTHR11071">
    <property type="entry name" value="PEPTIDYL-PROLYL CIS-TRANS ISOMERASE"/>
    <property type="match status" value="1"/>
</dbReference>
<dbReference type="FunFam" id="2.40.100.10:FF:000080">
    <property type="entry name" value="Peptidyl-prolyl cis-trans isomerase"/>
    <property type="match status" value="1"/>
</dbReference>
<dbReference type="Proteomes" id="UP000694399">
    <property type="component" value="Chromosome B2"/>
</dbReference>
<sequence>ADGSEPGASMINPTVFLDITVDDEPLGHISFKMFADKVLKTIENFCALSTGDKEFGYKGSCFHRIILGFLCQGGDFAQHNGTGGQSI</sequence>
<reference evidence="5" key="2">
    <citation type="submission" date="2025-08" db="UniProtKB">
        <authorList>
            <consortium name="Ensembl"/>
        </authorList>
    </citation>
    <scope>IDENTIFICATION</scope>
</reference>
<keyword evidence="2 3" id="KW-0413">Isomerase</keyword>
<dbReference type="GO" id="GO:0006457">
    <property type="term" value="P:protein folding"/>
    <property type="evidence" value="ECO:0007669"/>
    <property type="project" value="InterPro"/>
</dbReference>
<dbReference type="GeneTree" id="ENSGT00950000183087"/>
<dbReference type="SUPFAM" id="SSF50891">
    <property type="entry name" value="Cyclophilin-like"/>
    <property type="match status" value="1"/>
</dbReference>
<protein>
    <recommendedName>
        <fullName evidence="3">Peptidyl-prolyl cis-trans isomerase</fullName>
        <shortName evidence="3">PPIase</shortName>
        <ecNumber evidence="3">5.2.1.8</ecNumber>
    </recommendedName>
</protein>
<evidence type="ECO:0000256" key="1">
    <source>
        <dbReference type="ARBA" id="ARBA00023110"/>
    </source>
</evidence>
<dbReference type="InterPro" id="IPR020892">
    <property type="entry name" value="Cyclophilin-type_PPIase_CS"/>
</dbReference>
<dbReference type="GO" id="GO:0016018">
    <property type="term" value="F:cyclosporin A binding"/>
    <property type="evidence" value="ECO:0007669"/>
    <property type="project" value="TreeGrafter"/>
</dbReference>
<reference evidence="5" key="3">
    <citation type="submission" date="2025-09" db="UniProtKB">
        <authorList>
            <consortium name="Ensembl"/>
        </authorList>
    </citation>
    <scope>IDENTIFICATION</scope>
</reference>
<comment type="similarity">
    <text evidence="3">Belongs to the cyclophilin-type PPIase family.</text>
</comment>
<accession>A0A8C8WL37</accession>
<dbReference type="PRINTS" id="PR00153">
    <property type="entry name" value="CSAPPISMRASE"/>
</dbReference>
<comment type="catalytic activity">
    <reaction evidence="3">
        <text>[protein]-peptidylproline (omega=180) = [protein]-peptidylproline (omega=0)</text>
        <dbReference type="Rhea" id="RHEA:16237"/>
        <dbReference type="Rhea" id="RHEA-COMP:10747"/>
        <dbReference type="Rhea" id="RHEA-COMP:10748"/>
        <dbReference type="ChEBI" id="CHEBI:83833"/>
        <dbReference type="ChEBI" id="CHEBI:83834"/>
        <dbReference type="EC" id="5.2.1.8"/>
    </reaction>
</comment>
<dbReference type="EC" id="5.2.1.8" evidence="3"/>
<reference evidence="5" key="1">
    <citation type="journal article" date="2019" name="bioRxiv">
        <title>Long live the king: chromosome-level assembly of the lion (Panthera leo) using linked-read, Hi-C, and long read data.</title>
        <authorList>
            <person name="Armstrong E.E."/>
            <person name="Taylor R.W."/>
            <person name="Miller D.E."/>
            <person name="Kaelin C."/>
            <person name="Barsh G."/>
            <person name="Hadly E.A."/>
            <person name="Petrov D."/>
        </authorList>
    </citation>
    <scope>NUCLEOTIDE SEQUENCE [LARGE SCALE GENOMIC DNA]</scope>
</reference>
<keyword evidence="6" id="KW-1185">Reference proteome</keyword>
<dbReference type="Gene3D" id="2.40.100.10">
    <property type="entry name" value="Cyclophilin-like"/>
    <property type="match status" value="1"/>
</dbReference>
<dbReference type="Ensembl" id="ENSPLOT00000006256.1">
    <property type="protein sequence ID" value="ENSPLOP00000005660.1"/>
    <property type="gene ID" value="ENSPLOG00000004143.1"/>
</dbReference>
<dbReference type="InterPro" id="IPR002130">
    <property type="entry name" value="Cyclophilin-type_PPIase_dom"/>
</dbReference>
<feature type="domain" description="PPIase cyclophilin-type" evidence="4">
    <location>
        <begin position="16"/>
        <end position="87"/>
    </location>
</feature>